<accession>X1C140</accession>
<evidence type="ECO:0000313" key="1">
    <source>
        <dbReference type="EMBL" id="GAG87057.1"/>
    </source>
</evidence>
<name>X1C140_9ZZZZ</name>
<sequence>MENYKIFAKNPLIGIEDIIINRAIPIALKESFKELQNVIKKDDKKYYAQPIDNKKIMLL</sequence>
<gene>
    <name evidence="1" type="ORF">S01H4_26710</name>
</gene>
<organism evidence="1">
    <name type="scientific">marine sediment metagenome</name>
    <dbReference type="NCBI Taxonomy" id="412755"/>
    <lineage>
        <taxon>unclassified sequences</taxon>
        <taxon>metagenomes</taxon>
        <taxon>ecological metagenomes</taxon>
    </lineage>
</organism>
<protein>
    <submittedName>
        <fullName evidence="1">Uncharacterized protein</fullName>
    </submittedName>
</protein>
<dbReference type="AlphaFoldDB" id="X1C140"/>
<proteinExistence type="predicted"/>
<dbReference type="EMBL" id="BART01012924">
    <property type="protein sequence ID" value="GAG87057.1"/>
    <property type="molecule type" value="Genomic_DNA"/>
</dbReference>
<feature type="non-terminal residue" evidence="1">
    <location>
        <position position="59"/>
    </location>
</feature>
<comment type="caution">
    <text evidence="1">The sequence shown here is derived from an EMBL/GenBank/DDBJ whole genome shotgun (WGS) entry which is preliminary data.</text>
</comment>
<reference evidence="1" key="1">
    <citation type="journal article" date="2014" name="Front. Microbiol.">
        <title>High frequency of phylogenetically diverse reductive dehalogenase-homologous genes in deep subseafloor sedimentary metagenomes.</title>
        <authorList>
            <person name="Kawai M."/>
            <person name="Futagami T."/>
            <person name="Toyoda A."/>
            <person name="Takaki Y."/>
            <person name="Nishi S."/>
            <person name="Hori S."/>
            <person name="Arai W."/>
            <person name="Tsubouchi T."/>
            <person name="Morono Y."/>
            <person name="Uchiyama I."/>
            <person name="Ito T."/>
            <person name="Fujiyama A."/>
            <person name="Inagaki F."/>
            <person name="Takami H."/>
        </authorList>
    </citation>
    <scope>NUCLEOTIDE SEQUENCE</scope>
    <source>
        <strain evidence="1">Expedition CK06-06</strain>
    </source>
</reference>